<feature type="region of interest" description="Disordered" evidence="1">
    <location>
        <begin position="63"/>
        <end position="82"/>
    </location>
</feature>
<evidence type="ECO:0000313" key="2">
    <source>
        <dbReference type="EMBL" id="CAH0556000.1"/>
    </source>
</evidence>
<accession>A0A9P0B7W6</accession>
<reference evidence="2" key="1">
    <citation type="submission" date="2021-12" db="EMBL/GenBank/DDBJ databases">
        <authorList>
            <person name="King R."/>
        </authorList>
    </citation>
    <scope>NUCLEOTIDE SEQUENCE</scope>
</reference>
<dbReference type="AlphaFoldDB" id="A0A9P0B7W6"/>
<evidence type="ECO:0000256" key="1">
    <source>
        <dbReference type="SAM" id="MobiDB-lite"/>
    </source>
</evidence>
<protein>
    <submittedName>
        <fullName evidence="2">Uncharacterized protein</fullName>
    </submittedName>
</protein>
<dbReference type="OrthoDB" id="20960at2759"/>
<proteinExistence type="predicted"/>
<feature type="compositionally biased region" description="Basic and acidic residues" evidence="1">
    <location>
        <begin position="11"/>
        <end position="23"/>
    </location>
</feature>
<organism evidence="2 3">
    <name type="scientific">Brassicogethes aeneus</name>
    <name type="common">Rape pollen beetle</name>
    <name type="synonym">Meligethes aeneus</name>
    <dbReference type="NCBI Taxonomy" id="1431903"/>
    <lineage>
        <taxon>Eukaryota</taxon>
        <taxon>Metazoa</taxon>
        <taxon>Ecdysozoa</taxon>
        <taxon>Arthropoda</taxon>
        <taxon>Hexapoda</taxon>
        <taxon>Insecta</taxon>
        <taxon>Pterygota</taxon>
        <taxon>Neoptera</taxon>
        <taxon>Endopterygota</taxon>
        <taxon>Coleoptera</taxon>
        <taxon>Polyphaga</taxon>
        <taxon>Cucujiformia</taxon>
        <taxon>Nitidulidae</taxon>
        <taxon>Meligethinae</taxon>
        <taxon>Brassicogethes</taxon>
    </lineage>
</organism>
<evidence type="ECO:0000313" key="3">
    <source>
        <dbReference type="Proteomes" id="UP001154078"/>
    </source>
</evidence>
<dbReference type="Proteomes" id="UP001154078">
    <property type="component" value="Chromosome 4"/>
</dbReference>
<dbReference type="EMBL" id="OV121135">
    <property type="protein sequence ID" value="CAH0556000.1"/>
    <property type="molecule type" value="Genomic_DNA"/>
</dbReference>
<feature type="region of interest" description="Disordered" evidence="1">
    <location>
        <begin position="127"/>
        <end position="162"/>
    </location>
</feature>
<gene>
    <name evidence="2" type="ORF">MELIAE_LOCUS7220</name>
</gene>
<name>A0A9P0B7W6_BRAAE</name>
<keyword evidence="3" id="KW-1185">Reference proteome</keyword>
<sequence>MDEMQSALQELFEKNETMAEECERLREANSRLTEENAELLSRLSAPCNCANANWISGVPPSAERNDHTFSSGSGSGQFAGATEGAFADGADLPSLPDLLDQFDVDESLEELAQSLLQDIARDLEEAANRQNQEEPVSDKQRNNREMVGSPSEKLESCGSALEDVSSDDDDISKYLLLHHNYSLKPKKNAPKKSTKPKYKKIVPKVEQPHLQVITMDPAKVTATLTDDNEVVYYAFDEITNSLTVFSAEDAEVEVVNCEEADVSSAASDYGYESHGSPDHISEVEDIWDKSISELFPTLA</sequence>
<feature type="region of interest" description="Disordered" evidence="1">
    <location>
        <begin position="1"/>
        <end position="23"/>
    </location>
</feature>